<keyword evidence="3 4" id="KW-0326">Glycosidase</keyword>
<dbReference type="PANTHER" id="PTHR31339">
    <property type="entry name" value="PECTIN LYASE-RELATED"/>
    <property type="match status" value="1"/>
</dbReference>
<evidence type="ECO:0000313" key="5">
    <source>
        <dbReference type="EMBL" id="NJC24930.1"/>
    </source>
</evidence>
<dbReference type="EMBL" id="JAATJH010000001">
    <property type="protein sequence ID" value="NJC24930.1"/>
    <property type="molecule type" value="Genomic_DNA"/>
</dbReference>
<dbReference type="SMART" id="SM00710">
    <property type="entry name" value="PbH1"/>
    <property type="match status" value="4"/>
</dbReference>
<evidence type="ECO:0000256" key="3">
    <source>
        <dbReference type="ARBA" id="ARBA00023295"/>
    </source>
</evidence>
<dbReference type="RefSeq" id="WP_168035722.1">
    <property type="nucleotide sequence ID" value="NZ_JAATJH010000001.1"/>
</dbReference>
<dbReference type="InterPro" id="IPR006626">
    <property type="entry name" value="PbH1"/>
</dbReference>
<dbReference type="Pfam" id="PF00295">
    <property type="entry name" value="Glyco_hydro_28"/>
    <property type="match status" value="1"/>
</dbReference>
<gene>
    <name evidence="5" type="ORF">GGR27_000411</name>
</gene>
<dbReference type="InterPro" id="IPR011050">
    <property type="entry name" value="Pectin_lyase_fold/virulence"/>
</dbReference>
<comment type="similarity">
    <text evidence="1 4">Belongs to the glycosyl hydrolase 28 family.</text>
</comment>
<evidence type="ECO:0000256" key="1">
    <source>
        <dbReference type="ARBA" id="ARBA00008834"/>
    </source>
</evidence>
<evidence type="ECO:0000256" key="4">
    <source>
        <dbReference type="RuleBase" id="RU361169"/>
    </source>
</evidence>
<proteinExistence type="inferred from homology"/>
<accession>A0ABX0X6T5</accession>
<dbReference type="InterPro" id="IPR012334">
    <property type="entry name" value="Pectin_lyas_fold"/>
</dbReference>
<dbReference type="InterPro" id="IPR000743">
    <property type="entry name" value="Glyco_hydro_28"/>
</dbReference>
<name>A0ABX0X6T5_9BACT</name>
<protein>
    <submittedName>
        <fullName evidence="5">Polygalacturonase</fullName>
    </submittedName>
</protein>
<comment type="caution">
    <text evidence="5">The sequence shown here is derived from an EMBL/GenBank/DDBJ whole genome shotgun (WGS) entry which is preliminary data.</text>
</comment>
<keyword evidence="2 4" id="KW-0378">Hydrolase</keyword>
<dbReference type="SUPFAM" id="SSF51126">
    <property type="entry name" value="Pectin lyase-like"/>
    <property type="match status" value="1"/>
</dbReference>
<dbReference type="Gene3D" id="2.160.20.10">
    <property type="entry name" value="Single-stranded right-handed beta-helix, Pectin lyase-like"/>
    <property type="match status" value="1"/>
</dbReference>
<organism evidence="5 6">
    <name type="scientific">Neolewinella antarctica</name>
    <dbReference type="NCBI Taxonomy" id="442734"/>
    <lineage>
        <taxon>Bacteria</taxon>
        <taxon>Pseudomonadati</taxon>
        <taxon>Bacteroidota</taxon>
        <taxon>Saprospiria</taxon>
        <taxon>Saprospirales</taxon>
        <taxon>Lewinellaceae</taxon>
        <taxon>Neolewinella</taxon>
    </lineage>
</organism>
<sequence>MNWRGRGMQGKYANQRGKIGYDRLATLAVTVLMIAACTPAPSNSAGATPTKPITLQAEQAFTATYAANYAEEQWATVPERLARIVAPDFPDRDFNVEPGNDDRAAIMRAIRECTDGGGGRVVLRPGTYLSAGPIHLESNVNLHLEEGATLTFSQDHLDYTPLVKVRWEGTVAYNFSPFIYAIGKENVAITGSGTIDGGAEQWSRTWRKKQNPDKAGLRQMGNDGVPETERVFGHGFLDLDGDGADDGHGSGELHYLRPTLIELYDCKNILIEGVTLRGSCFWTTHPTFCRNVTIRGLKIYGGYLNDDGIDPDSCEDVLIEDCYVETEDDAISIKAGRDQDAWDRMPTKNVIVRNCELASGVNAFCIGSEMSGGVSEVFAENCRLTAGKHALNFKSNLDRGGVVSDVFIRNIAADTLDEALFIFRMDYHGYRGNNFPTKFKDFYVQNVRAKYVRNQAFKIVGVPDALIERVFLDNVSSGAKNVGVAEYSEDVLLRRVEVNGEALSELTAE</sequence>
<dbReference type="PANTHER" id="PTHR31339:SF9">
    <property type="entry name" value="PLASMIN AND FIBRONECTIN-BINDING PROTEIN A"/>
    <property type="match status" value="1"/>
</dbReference>
<reference evidence="5 6" key="1">
    <citation type="submission" date="2020-03" db="EMBL/GenBank/DDBJ databases">
        <title>Genomic Encyclopedia of Type Strains, Phase IV (KMG-IV): sequencing the most valuable type-strain genomes for metagenomic binning, comparative biology and taxonomic classification.</title>
        <authorList>
            <person name="Goeker M."/>
        </authorList>
    </citation>
    <scope>NUCLEOTIDE SEQUENCE [LARGE SCALE GENOMIC DNA]</scope>
    <source>
        <strain evidence="5 6">DSM 105096</strain>
    </source>
</reference>
<keyword evidence="6" id="KW-1185">Reference proteome</keyword>
<evidence type="ECO:0000256" key="2">
    <source>
        <dbReference type="ARBA" id="ARBA00022801"/>
    </source>
</evidence>
<dbReference type="Proteomes" id="UP000770785">
    <property type="component" value="Unassembled WGS sequence"/>
</dbReference>
<evidence type="ECO:0000313" key="6">
    <source>
        <dbReference type="Proteomes" id="UP000770785"/>
    </source>
</evidence>
<dbReference type="InterPro" id="IPR051801">
    <property type="entry name" value="GH28_Enzymes"/>
</dbReference>